<evidence type="ECO:0000256" key="4">
    <source>
        <dbReference type="ARBA" id="ARBA00023136"/>
    </source>
</evidence>
<organism evidence="7">
    <name type="scientific">marine sediment metagenome</name>
    <dbReference type="NCBI Taxonomy" id="412755"/>
    <lineage>
        <taxon>unclassified sequences</taxon>
        <taxon>metagenomes</taxon>
        <taxon>ecological metagenomes</taxon>
    </lineage>
</organism>
<feature type="transmembrane region" description="Helical" evidence="5">
    <location>
        <begin position="171"/>
        <end position="193"/>
    </location>
</feature>
<keyword evidence="4 5" id="KW-0472">Membrane</keyword>
<evidence type="ECO:0000256" key="3">
    <source>
        <dbReference type="ARBA" id="ARBA00022989"/>
    </source>
</evidence>
<sequence>MSNDLEKITKFMTIKRDVVEETISDEQSTKFAIFLIAVAMVLGTAQSLLQNFLTPDVLEWIVNFFGITTPSPLRIVLDAVFSNIIFPMLVIVLTFYIGNALKGEAESLNHVIRALGYSTPPLIISSAFSFLGFAGNIILSGLSALINVVFGFWFVIVVVFALMITFKKGALTGIGAVLISAIIAAIGTGWTIFII</sequence>
<dbReference type="InterPro" id="IPR006977">
    <property type="entry name" value="Yip1_dom"/>
</dbReference>
<reference evidence="7" key="1">
    <citation type="journal article" date="2015" name="Nature">
        <title>Complex archaea that bridge the gap between prokaryotes and eukaryotes.</title>
        <authorList>
            <person name="Spang A."/>
            <person name="Saw J.H."/>
            <person name="Jorgensen S.L."/>
            <person name="Zaremba-Niedzwiedzka K."/>
            <person name="Martijn J."/>
            <person name="Lind A.E."/>
            <person name="van Eijk R."/>
            <person name="Schleper C."/>
            <person name="Guy L."/>
            <person name="Ettema T.J."/>
        </authorList>
    </citation>
    <scope>NUCLEOTIDE SEQUENCE</scope>
</reference>
<keyword evidence="3 5" id="KW-1133">Transmembrane helix</keyword>
<keyword evidence="2 5" id="KW-0812">Transmembrane</keyword>
<evidence type="ECO:0000259" key="6">
    <source>
        <dbReference type="Pfam" id="PF04893"/>
    </source>
</evidence>
<proteinExistence type="predicted"/>
<dbReference type="EMBL" id="LAZR01002855">
    <property type="protein sequence ID" value="KKN24793.1"/>
    <property type="molecule type" value="Genomic_DNA"/>
</dbReference>
<evidence type="ECO:0000256" key="1">
    <source>
        <dbReference type="ARBA" id="ARBA00004141"/>
    </source>
</evidence>
<comment type="caution">
    <text evidence="7">The sequence shown here is derived from an EMBL/GenBank/DDBJ whole genome shotgun (WGS) entry which is preliminary data.</text>
</comment>
<dbReference type="GO" id="GO:0016020">
    <property type="term" value="C:membrane"/>
    <property type="evidence" value="ECO:0007669"/>
    <property type="project" value="UniProtKB-SubCell"/>
</dbReference>
<accession>A0A0F9S668</accession>
<evidence type="ECO:0000313" key="7">
    <source>
        <dbReference type="EMBL" id="KKN24793.1"/>
    </source>
</evidence>
<dbReference type="Pfam" id="PF04893">
    <property type="entry name" value="Yip1"/>
    <property type="match status" value="1"/>
</dbReference>
<feature type="transmembrane region" description="Helical" evidence="5">
    <location>
        <begin position="145"/>
        <end position="164"/>
    </location>
</feature>
<feature type="transmembrane region" description="Helical" evidence="5">
    <location>
        <begin position="119"/>
        <end position="139"/>
    </location>
</feature>
<feature type="domain" description="Yip1" evidence="6">
    <location>
        <begin position="21"/>
        <end position="186"/>
    </location>
</feature>
<protein>
    <recommendedName>
        <fullName evidence="6">Yip1 domain-containing protein</fullName>
    </recommendedName>
</protein>
<comment type="subcellular location">
    <subcellularLocation>
        <location evidence="1">Membrane</location>
        <topology evidence="1">Multi-pass membrane protein</topology>
    </subcellularLocation>
</comment>
<feature type="transmembrane region" description="Helical" evidence="5">
    <location>
        <begin position="73"/>
        <end position="98"/>
    </location>
</feature>
<feature type="transmembrane region" description="Helical" evidence="5">
    <location>
        <begin position="31"/>
        <end position="53"/>
    </location>
</feature>
<evidence type="ECO:0000256" key="5">
    <source>
        <dbReference type="SAM" id="Phobius"/>
    </source>
</evidence>
<dbReference type="AlphaFoldDB" id="A0A0F9S668"/>
<gene>
    <name evidence="7" type="ORF">LCGC14_0891370</name>
</gene>
<name>A0A0F9S668_9ZZZZ</name>
<evidence type="ECO:0000256" key="2">
    <source>
        <dbReference type="ARBA" id="ARBA00022692"/>
    </source>
</evidence>